<dbReference type="AlphaFoldDB" id="A0A1D2AHZ8"/>
<sequence>CSFAMSTGMPMLLQQPLPLLSRDPHVTSWQLMFQSSSNYNPFVDGRRLRLITVRLLMYVRSTRLFFARRELHFDIHAIVAALLPILHGGMSSHTRLILGYLLGVGSIPRLEQRKQVQQGRSSHYLLSKLQSFPRRLACIQSAFQHRQIRPCHF</sequence>
<protein>
    <submittedName>
        <fullName evidence="1">Gamma glutamylcyclotransferase</fullName>
    </submittedName>
</protein>
<dbReference type="EMBL" id="GETE01001005">
    <property type="protein sequence ID" value="JAT78824.1"/>
    <property type="molecule type" value="Transcribed_RNA"/>
</dbReference>
<keyword evidence="1" id="KW-0808">Transferase</keyword>
<proteinExistence type="predicted"/>
<reference evidence="1" key="1">
    <citation type="submission" date="2016-07" db="EMBL/GenBank/DDBJ databases">
        <title>Salivary Glands transcriptome analysis on engorged females of Ornithodoros brasiliensis (Acari:Argasidae).</title>
        <authorList>
            <person name="Simons S.M."/>
            <person name="Carvalho E."/>
            <person name="Junqueira-de-Azevedo I."/>
            <person name="Ho P.L."/>
            <person name="Giovanni D."/>
            <person name="Mendonca R."/>
            <person name="Onofrio V."/>
            <person name="Landulfo G."/>
            <person name="Ramirez D."/>
            <person name="Barros-Battesti D."/>
        </authorList>
    </citation>
    <scope>NUCLEOTIDE SEQUENCE</scope>
    <source>
        <strain evidence="1">Female</strain>
        <tissue evidence="1">Salivary gland</tissue>
    </source>
</reference>
<accession>A0A1D2AHZ8</accession>
<feature type="non-terminal residue" evidence="1">
    <location>
        <position position="1"/>
    </location>
</feature>
<name>A0A1D2AHZ8_ORNBR</name>
<dbReference type="GO" id="GO:0016740">
    <property type="term" value="F:transferase activity"/>
    <property type="evidence" value="ECO:0007669"/>
    <property type="project" value="UniProtKB-KW"/>
</dbReference>
<evidence type="ECO:0000313" key="1">
    <source>
        <dbReference type="EMBL" id="JAT78824.1"/>
    </source>
</evidence>
<organism evidence="1">
    <name type="scientific">Ornithodoros brasiliensis</name>
    <name type="common">Mouro tick</name>
    <dbReference type="NCBI Taxonomy" id="888526"/>
    <lineage>
        <taxon>Eukaryota</taxon>
        <taxon>Metazoa</taxon>
        <taxon>Ecdysozoa</taxon>
        <taxon>Arthropoda</taxon>
        <taxon>Chelicerata</taxon>
        <taxon>Arachnida</taxon>
        <taxon>Acari</taxon>
        <taxon>Parasitiformes</taxon>
        <taxon>Ixodida</taxon>
        <taxon>Ixodoidea</taxon>
        <taxon>Argasidae</taxon>
        <taxon>Ornithodorinae</taxon>
        <taxon>Ornithodoros</taxon>
    </lineage>
</organism>